<reference evidence="2" key="2">
    <citation type="submission" date="2025-08" db="UniProtKB">
        <authorList>
            <consortium name="Ensembl"/>
        </authorList>
    </citation>
    <scope>IDENTIFICATION</scope>
    <source>
        <strain evidence="2">17573</strain>
    </source>
</reference>
<keyword evidence="1" id="KW-0393">Immunoglobulin domain</keyword>
<evidence type="ECO:0008006" key="4">
    <source>
        <dbReference type="Google" id="ProtNLM"/>
    </source>
</evidence>
<name>A0A5F7Z831_MACMU</name>
<dbReference type="GO" id="GO:0003823">
    <property type="term" value="F:antigen binding"/>
    <property type="evidence" value="ECO:0000318"/>
    <property type="project" value="GO_Central"/>
</dbReference>
<dbReference type="SUPFAM" id="SSF48726">
    <property type="entry name" value="Immunoglobulin"/>
    <property type="match status" value="1"/>
</dbReference>
<sequence length="122" mass="13575">MKYLPHEYANALVSTEVNTDLSLSREHHTTTTSLPYRSPRAQHLTMDWTWRILLLVAAATGAHSQVQLVQSGAEVKKPGSSVKVSCKASGYIFTDYYMHWVRQAPGQGLEWMGEINPKTGGT</sequence>
<dbReference type="GeneTree" id="ENSGT00950000183013"/>
<evidence type="ECO:0000313" key="2">
    <source>
        <dbReference type="Ensembl" id="ENSMMUP00000061271.1"/>
    </source>
</evidence>
<dbReference type="InterPro" id="IPR036179">
    <property type="entry name" value="Ig-like_dom_sf"/>
</dbReference>
<dbReference type="STRING" id="9544.ENSMMUP00000061271"/>
<evidence type="ECO:0000313" key="3">
    <source>
        <dbReference type="Proteomes" id="UP000006718"/>
    </source>
</evidence>
<accession>A0A5F7Z831</accession>
<dbReference type="VEuPathDB" id="HostDB:ENSMMUG00000051725"/>
<keyword evidence="3" id="KW-1185">Reference proteome</keyword>
<dbReference type="GO" id="GO:0016064">
    <property type="term" value="P:immunoglobulin mediated immune response"/>
    <property type="evidence" value="ECO:0000318"/>
    <property type="project" value="GO_Central"/>
</dbReference>
<proteinExistence type="predicted"/>
<protein>
    <recommendedName>
        <fullName evidence="4">Ig-like domain-containing protein</fullName>
    </recommendedName>
</protein>
<organism evidence="2 3">
    <name type="scientific">Macaca mulatta</name>
    <name type="common">Rhesus macaque</name>
    <dbReference type="NCBI Taxonomy" id="9544"/>
    <lineage>
        <taxon>Eukaryota</taxon>
        <taxon>Metazoa</taxon>
        <taxon>Chordata</taxon>
        <taxon>Craniata</taxon>
        <taxon>Vertebrata</taxon>
        <taxon>Euteleostomi</taxon>
        <taxon>Mammalia</taxon>
        <taxon>Eutheria</taxon>
        <taxon>Euarchontoglires</taxon>
        <taxon>Primates</taxon>
        <taxon>Haplorrhini</taxon>
        <taxon>Catarrhini</taxon>
        <taxon>Cercopithecidae</taxon>
        <taxon>Cercopithecinae</taxon>
        <taxon>Macaca</taxon>
    </lineage>
</organism>
<dbReference type="AlphaFoldDB" id="A0A5F7Z831"/>
<dbReference type="OMA" id="GSTYCIP"/>
<dbReference type="InParanoid" id="A0A5F7Z831"/>
<dbReference type="Gene3D" id="2.60.40.10">
    <property type="entry name" value="Immunoglobulins"/>
    <property type="match status" value="1"/>
</dbReference>
<dbReference type="Ensembl" id="ENSMMUT00000110312.1">
    <property type="protein sequence ID" value="ENSMMUP00000061271.1"/>
    <property type="gene ID" value="ENSMMUG00000051725.1"/>
</dbReference>
<dbReference type="PANTHER" id="PTHR23266">
    <property type="entry name" value="IMMUNOGLOBULIN HEAVY CHAIN"/>
    <property type="match status" value="1"/>
</dbReference>
<dbReference type="Proteomes" id="UP000006718">
    <property type="component" value="Unassembled WGS sequence"/>
</dbReference>
<reference evidence="2" key="1">
    <citation type="submission" date="2019-01" db="EMBL/GenBank/DDBJ databases">
        <authorList>
            <person name="Graves T."/>
            <person name="Eichler E.E."/>
            <person name="Wilson R.K."/>
        </authorList>
    </citation>
    <scope>NUCLEOTIDE SEQUENCE [LARGE SCALE GENOMIC DNA]</scope>
    <source>
        <strain evidence="2">17573</strain>
    </source>
</reference>
<dbReference type="InterPro" id="IPR050199">
    <property type="entry name" value="IgHV"/>
</dbReference>
<dbReference type="InterPro" id="IPR013783">
    <property type="entry name" value="Ig-like_fold"/>
</dbReference>
<dbReference type="Bgee" id="ENSMMUG00000051725">
    <property type="expression patterns" value="Expressed in spleen and 12 other cell types or tissues"/>
</dbReference>
<reference evidence="2" key="3">
    <citation type="submission" date="2025-09" db="UniProtKB">
        <authorList>
            <consortium name="Ensembl"/>
        </authorList>
    </citation>
    <scope>IDENTIFICATION</scope>
    <source>
        <strain evidence="2">17573</strain>
    </source>
</reference>
<evidence type="ECO:0000256" key="1">
    <source>
        <dbReference type="ARBA" id="ARBA00023319"/>
    </source>
</evidence>